<evidence type="ECO:0000313" key="1">
    <source>
        <dbReference type="EMBL" id="XDT73206.1"/>
    </source>
</evidence>
<proteinExistence type="predicted"/>
<reference evidence="1" key="1">
    <citation type="submission" date="2024-05" db="EMBL/GenBank/DDBJ databases">
        <title>Genome sequencing of novel strain.</title>
        <authorList>
            <person name="Ganbat D."/>
            <person name="Ganbat S."/>
            <person name="Lee S.-J."/>
        </authorList>
    </citation>
    <scope>NUCLEOTIDE SEQUENCE</scope>
    <source>
        <strain evidence="1">SMD15-11</strain>
    </source>
</reference>
<dbReference type="RefSeq" id="WP_369602200.1">
    <property type="nucleotide sequence ID" value="NZ_CP154858.1"/>
</dbReference>
<protein>
    <submittedName>
        <fullName evidence="1">Uncharacterized protein</fullName>
    </submittedName>
</protein>
<organism evidence="1">
    <name type="scientific">Thermohahella caldifontis</name>
    <dbReference type="NCBI Taxonomy" id="3142973"/>
    <lineage>
        <taxon>Bacteria</taxon>
        <taxon>Pseudomonadati</taxon>
        <taxon>Pseudomonadota</taxon>
        <taxon>Gammaproteobacteria</taxon>
        <taxon>Oceanospirillales</taxon>
        <taxon>Hahellaceae</taxon>
        <taxon>Thermohahella</taxon>
    </lineage>
</organism>
<dbReference type="EMBL" id="CP154858">
    <property type="protein sequence ID" value="XDT73206.1"/>
    <property type="molecule type" value="Genomic_DNA"/>
</dbReference>
<dbReference type="KEGG" id="tcd:AAIA72_04315"/>
<name>A0AB39UZC5_9GAMM</name>
<sequence>MRVTGNDSTLCIEMAIHQVKVMYWFRRVGDQWVKYKRECISRLH</sequence>
<gene>
    <name evidence="1" type="ORF">AAIA72_04315</name>
</gene>
<accession>A0AB39UZC5</accession>
<dbReference type="AlphaFoldDB" id="A0AB39UZC5"/>